<name>A0A0M2KB78_9GAMM</name>
<gene>
    <name evidence="1" type="ORF">SY86_01865</name>
</gene>
<proteinExistence type="predicted"/>
<sequence length="83" mass="8833">MRIDTAAGDGDVDMRVPVESLAVSMNGPENTAIESTPAGGIEQVIDGQAAEVVKQPSVDFKEWPERSGEGEDRVYPVAFRQAG</sequence>
<dbReference type="EMBL" id="JXNU01000003">
    <property type="protein sequence ID" value="KKF34488.1"/>
    <property type="molecule type" value="Genomic_DNA"/>
</dbReference>
<protein>
    <submittedName>
        <fullName evidence="1">Uncharacterized protein</fullName>
    </submittedName>
</protein>
<accession>A0A0M2KB78</accession>
<keyword evidence="2" id="KW-1185">Reference proteome</keyword>
<evidence type="ECO:0000313" key="1">
    <source>
        <dbReference type="EMBL" id="KKF34488.1"/>
    </source>
</evidence>
<reference evidence="1 2" key="1">
    <citation type="submission" date="2015-01" db="EMBL/GenBank/DDBJ databases">
        <title>Erwinia tracheiphila.</title>
        <authorList>
            <person name="Shapiro L.R."/>
        </authorList>
    </citation>
    <scope>NUCLEOTIDE SEQUENCE [LARGE SCALE GENOMIC DNA]</scope>
    <source>
        <strain evidence="1 2">BuffGH</strain>
    </source>
</reference>
<evidence type="ECO:0000313" key="2">
    <source>
        <dbReference type="Proteomes" id="UP000033924"/>
    </source>
</evidence>
<comment type="caution">
    <text evidence="1">The sequence shown here is derived from an EMBL/GenBank/DDBJ whole genome shotgun (WGS) entry which is preliminary data.</text>
</comment>
<dbReference type="AlphaFoldDB" id="A0A0M2KB78"/>
<dbReference type="Proteomes" id="UP000033924">
    <property type="component" value="Unassembled WGS sequence"/>
</dbReference>
<organism evidence="1 2">
    <name type="scientific">Erwinia tracheiphila</name>
    <dbReference type="NCBI Taxonomy" id="65700"/>
    <lineage>
        <taxon>Bacteria</taxon>
        <taxon>Pseudomonadati</taxon>
        <taxon>Pseudomonadota</taxon>
        <taxon>Gammaproteobacteria</taxon>
        <taxon>Enterobacterales</taxon>
        <taxon>Erwiniaceae</taxon>
        <taxon>Erwinia</taxon>
    </lineage>
</organism>